<evidence type="ECO:0000259" key="3">
    <source>
        <dbReference type="Pfam" id="PF16344"/>
    </source>
</evidence>
<feature type="domain" description="FecR protein" evidence="2">
    <location>
        <begin position="183"/>
        <end position="277"/>
    </location>
</feature>
<dbReference type="Pfam" id="PF04773">
    <property type="entry name" value="FecR"/>
    <property type="match status" value="1"/>
</dbReference>
<dbReference type="PANTHER" id="PTHR30273:SF2">
    <property type="entry name" value="PROTEIN FECR"/>
    <property type="match status" value="1"/>
</dbReference>
<dbReference type="KEGG" id="agi:FSB73_20665"/>
<dbReference type="Gene3D" id="3.55.50.30">
    <property type="match status" value="1"/>
</dbReference>
<dbReference type="RefSeq" id="WP_146786647.1">
    <property type="nucleotide sequence ID" value="NZ_CP042434.1"/>
</dbReference>
<evidence type="ECO:0000259" key="2">
    <source>
        <dbReference type="Pfam" id="PF04773"/>
    </source>
</evidence>
<keyword evidence="5" id="KW-1185">Reference proteome</keyword>
<feature type="transmembrane region" description="Helical" evidence="1">
    <location>
        <begin position="83"/>
        <end position="102"/>
    </location>
</feature>
<dbReference type="OrthoDB" id="629393at2"/>
<dbReference type="PANTHER" id="PTHR30273">
    <property type="entry name" value="PERIPLASMIC SIGNAL SENSOR AND SIGMA FACTOR ACTIVATOR FECR-RELATED"/>
    <property type="match status" value="1"/>
</dbReference>
<gene>
    <name evidence="4" type="ORF">FSB73_20665</name>
</gene>
<keyword evidence="1" id="KW-0812">Transmembrane</keyword>
<sequence length="389" mass="42885">MEPIDLKELIQKYLDGQCSEKEKAYLEAWYADFNAENELPLPGELSEELLLRTTKKIKQSVFQSINKNQAGAKHNGKGFDFRMLAASIAALIVLVGGIFLYLSHANSNKMMADVPPGGNKAFLILGDGTSLNLDSVSNGQIGLQSGSNIVKLSNGKVIYQGGGLKSPLTSTRKADQKITYNTLKVPLGGQYNLTLPDGTKVWLNAGSSLKFPASFAQLSNRRVYLTGEAYFEVFHDPKHPFYVKTKGQEARVLGTHFDIEAYDDSKAVKTTLLEGSLKVVSESKKDSCLLVPGKQAVLTDQLKVRNVDLDAVIDWKDGYFIFSNESLQDILTKVARWYNVSVVYQSHAEHIKLDGIISKNTPLSEVLSLLSATNKVNFKIQGKVLYVVK</sequence>
<keyword evidence="1" id="KW-0472">Membrane</keyword>
<protein>
    <submittedName>
        <fullName evidence="4">DUF4974 domain-containing protein</fullName>
    </submittedName>
</protein>
<dbReference type="Pfam" id="PF16344">
    <property type="entry name" value="FecR_C"/>
    <property type="match status" value="1"/>
</dbReference>
<dbReference type="FunFam" id="2.60.120.1440:FF:000001">
    <property type="entry name" value="Putative anti-sigma factor"/>
    <property type="match status" value="1"/>
</dbReference>
<keyword evidence="1" id="KW-1133">Transmembrane helix</keyword>
<organism evidence="4 5">
    <name type="scientific">Arachidicoccus ginsenosidivorans</name>
    <dbReference type="NCBI Taxonomy" id="496057"/>
    <lineage>
        <taxon>Bacteria</taxon>
        <taxon>Pseudomonadati</taxon>
        <taxon>Bacteroidota</taxon>
        <taxon>Chitinophagia</taxon>
        <taxon>Chitinophagales</taxon>
        <taxon>Chitinophagaceae</taxon>
        <taxon>Arachidicoccus</taxon>
    </lineage>
</organism>
<dbReference type="AlphaFoldDB" id="A0A5B8VQ18"/>
<evidence type="ECO:0000313" key="5">
    <source>
        <dbReference type="Proteomes" id="UP000321291"/>
    </source>
</evidence>
<dbReference type="GO" id="GO:0016989">
    <property type="term" value="F:sigma factor antagonist activity"/>
    <property type="evidence" value="ECO:0007669"/>
    <property type="project" value="TreeGrafter"/>
</dbReference>
<accession>A0A5B8VQ18</accession>
<evidence type="ECO:0000256" key="1">
    <source>
        <dbReference type="SAM" id="Phobius"/>
    </source>
</evidence>
<dbReference type="InterPro" id="IPR012373">
    <property type="entry name" value="Ferrdict_sens_TM"/>
</dbReference>
<feature type="domain" description="Protein FecR C-terminal" evidence="3">
    <location>
        <begin position="319"/>
        <end position="387"/>
    </location>
</feature>
<proteinExistence type="predicted"/>
<dbReference type="Gene3D" id="2.60.120.1440">
    <property type="match status" value="1"/>
</dbReference>
<name>A0A5B8VQ18_9BACT</name>
<dbReference type="EMBL" id="CP042434">
    <property type="protein sequence ID" value="QEC73717.1"/>
    <property type="molecule type" value="Genomic_DNA"/>
</dbReference>
<dbReference type="InterPro" id="IPR032508">
    <property type="entry name" value="FecR_C"/>
</dbReference>
<dbReference type="InterPro" id="IPR006860">
    <property type="entry name" value="FecR"/>
</dbReference>
<evidence type="ECO:0000313" key="4">
    <source>
        <dbReference type="EMBL" id="QEC73717.1"/>
    </source>
</evidence>
<reference evidence="4 5" key="1">
    <citation type="journal article" date="2017" name="Int. J. Syst. Evol. Microbiol.">
        <title>Arachidicoccus ginsenosidivorans sp. nov., with ginsenoside-converting activity isolated from ginseng cultivating soil.</title>
        <authorList>
            <person name="Siddiqi M.Z."/>
            <person name="Aslam Z."/>
            <person name="Im W.T."/>
        </authorList>
    </citation>
    <scope>NUCLEOTIDE SEQUENCE [LARGE SCALE GENOMIC DNA]</scope>
    <source>
        <strain evidence="4 5">Gsoil 809</strain>
    </source>
</reference>
<dbReference type="Proteomes" id="UP000321291">
    <property type="component" value="Chromosome"/>
</dbReference>